<keyword evidence="2" id="KW-0812">Transmembrane</keyword>
<evidence type="ECO:0000256" key="1">
    <source>
        <dbReference type="SAM" id="MobiDB-lite"/>
    </source>
</evidence>
<dbReference type="Proteomes" id="UP000012960">
    <property type="component" value="Unplaced"/>
</dbReference>
<feature type="compositionally biased region" description="Acidic residues" evidence="1">
    <location>
        <begin position="45"/>
        <end position="57"/>
    </location>
</feature>
<dbReference type="EMBL" id="HG996476">
    <property type="protein sequence ID" value="CAG1853691.1"/>
    <property type="molecule type" value="Genomic_DNA"/>
</dbReference>
<sequence>MENANKCDVWELLYSDSSFTSDHESIVDLGTVDDVMSHYFGVNLEEEEEEESEEGGIDSDNPSWIDTDSDAVEQREEETAIFVSEDETKMIEPSNAGNKFEGADESQGSTASFPEDSNSEGIDGNHEEKKRVEDERVPSEEETTGGVVASWEYSFQLLKLWVAKAKSVWAISMATANVVVVVLRSCFYRMRQRVSLALAVDDKRVNQFIILKGAYLIGKHME</sequence>
<reference evidence="4" key="2">
    <citation type="submission" date="2021-05" db="UniProtKB">
        <authorList>
            <consortium name="EnsemblPlants"/>
        </authorList>
    </citation>
    <scope>IDENTIFICATION</scope>
    <source>
        <strain evidence="4">subsp. malaccensis</strain>
    </source>
</reference>
<evidence type="ECO:0000313" key="4">
    <source>
        <dbReference type="EnsemblPlants" id="Ma10_p16250.1"/>
    </source>
</evidence>
<dbReference type="PANTHER" id="PTHR33646:SF6">
    <property type="entry name" value="TRANSMEMBRANE PROTEIN"/>
    <property type="match status" value="1"/>
</dbReference>
<evidence type="ECO:0000256" key="2">
    <source>
        <dbReference type="SAM" id="Phobius"/>
    </source>
</evidence>
<proteinExistence type="predicted"/>
<dbReference type="AlphaFoldDB" id="A0A804KWV1"/>
<dbReference type="PANTHER" id="PTHR33646">
    <property type="entry name" value="GB|AAF00631.1"/>
    <property type="match status" value="1"/>
</dbReference>
<name>A0A804KWV1_MUSAM</name>
<reference evidence="3" key="1">
    <citation type="submission" date="2021-03" db="EMBL/GenBank/DDBJ databases">
        <authorList>
            <consortium name="Genoscope - CEA"/>
            <person name="William W."/>
        </authorList>
    </citation>
    <scope>NUCLEOTIDE SEQUENCE</scope>
    <source>
        <strain evidence="3">Doubled-haploid Pahang</strain>
    </source>
</reference>
<feature type="region of interest" description="Disordered" evidence="1">
    <location>
        <begin position="45"/>
        <end position="143"/>
    </location>
</feature>
<gene>
    <name evidence="3" type="ORF">GSMUA_319170.1</name>
</gene>
<protein>
    <submittedName>
        <fullName evidence="3">(wild Malaysian banana) hypothetical protein</fullName>
    </submittedName>
</protein>
<accession>A0A804KWV1</accession>
<evidence type="ECO:0000313" key="5">
    <source>
        <dbReference type="Proteomes" id="UP000012960"/>
    </source>
</evidence>
<organism evidence="4 5">
    <name type="scientific">Musa acuminata subsp. malaccensis</name>
    <name type="common">Wild banana</name>
    <name type="synonym">Musa malaccensis</name>
    <dbReference type="NCBI Taxonomy" id="214687"/>
    <lineage>
        <taxon>Eukaryota</taxon>
        <taxon>Viridiplantae</taxon>
        <taxon>Streptophyta</taxon>
        <taxon>Embryophyta</taxon>
        <taxon>Tracheophyta</taxon>
        <taxon>Spermatophyta</taxon>
        <taxon>Magnoliopsida</taxon>
        <taxon>Liliopsida</taxon>
        <taxon>Zingiberales</taxon>
        <taxon>Musaceae</taxon>
        <taxon>Musa</taxon>
    </lineage>
</organism>
<feature type="transmembrane region" description="Helical" evidence="2">
    <location>
        <begin position="168"/>
        <end position="187"/>
    </location>
</feature>
<dbReference type="EnsemblPlants" id="Ma10_t16250.1">
    <property type="protein sequence ID" value="Ma10_p16250.1"/>
    <property type="gene ID" value="Ma10_g16250"/>
</dbReference>
<dbReference type="KEGG" id="mus:135583755"/>
<keyword evidence="5" id="KW-1185">Reference proteome</keyword>
<feature type="compositionally biased region" description="Basic and acidic residues" evidence="1">
    <location>
        <begin position="123"/>
        <end position="139"/>
    </location>
</feature>
<dbReference type="InParanoid" id="A0A804KWV1"/>
<dbReference type="OrthoDB" id="10345649at2759"/>
<evidence type="ECO:0000313" key="3">
    <source>
        <dbReference type="EMBL" id="CAG1853691.1"/>
    </source>
</evidence>
<dbReference type="Gramene" id="Ma10_t16250.1">
    <property type="protein sequence ID" value="Ma10_p16250.1"/>
    <property type="gene ID" value="Ma10_g16250"/>
</dbReference>
<dbReference type="InterPro" id="IPR045883">
    <property type="entry name" value="At4g13530-like"/>
</dbReference>
<keyword evidence="2" id="KW-1133">Transmembrane helix</keyword>
<keyword evidence="2" id="KW-0472">Membrane</keyword>
<feature type="compositionally biased region" description="Polar residues" evidence="1">
    <location>
        <begin position="106"/>
        <end position="120"/>
    </location>
</feature>